<comment type="caution">
    <text evidence="2">The sequence shown here is derived from an EMBL/GenBank/DDBJ whole genome shotgun (WGS) entry which is preliminary data.</text>
</comment>
<feature type="transmembrane region" description="Helical" evidence="1">
    <location>
        <begin position="6"/>
        <end position="24"/>
    </location>
</feature>
<keyword evidence="1" id="KW-0812">Transmembrane</keyword>
<keyword evidence="1" id="KW-0472">Membrane</keyword>
<dbReference type="Proteomes" id="UP000431264">
    <property type="component" value="Unassembled WGS sequence"/>
</dbReference>
<keyword evidence="1" id="KW-1133">Transmembrane helix</keyword>
<proteinExistence type="predicted"/>
<dbReference type="RefSeq" id="WP_140998145.1">
    <property type="nucleotide sequence ID" value="NZ_VDCZ01000008.1"/>
</dbReference>
<name>A0A6I4ISK5_9FLAO</name>
<organism evidence="2 3">
    <name type="scientific">Flavobacterium profundi</name>
    <dbReference type="NCBI Taxonomy" id="1774945"/>
    <lineage>
        <taxon>Bacteria</taxon>
        <taxon>Pseudomonadati</taxon>
        <taxon>Bacteroidota</taxon>
        <taxon>Flavobacteriia</taxon>
        <taxon>Flavobacteriales</taxon>
        <taxon>Flavobacteriaceae</taxon>
        <taxon>Flavobacterium</taxon>
    </lineage>
</organism>
<gene>
    <name evidence="2" type="ORF">GOQ30_11410</name>
</gene>
<keyword evidence="3" id="KW-1185">Reference proteome</keyword>
<dbReference type="AlphaFoldDB" id="A0A6I4ISK5"/>
<accession>A0A6I4ISK5</accession>
<dbReference type="EMBL" id="WQLW01000008">
    <property type="protein sequence ID" value="MVO09766.1"/>
    <property type="molecule type" value="Genomic_DNA"/>
</dbReference>
<protein>
    <submittedName>
        <fullName evidence="2">Uncharacterized protein</fullName>
    </submittedName>
</protein>
<evidence type="ECO:0000313" key="3">
    <source>
        <dbReference type="Proteomes" id="UP000431264"/>
    </source>
</evidence>
<evidence type="ECO:0000313" key="2">
    <source>
        <dbReference type="EMBL" id="MVO09766.1"/>
    </source>
</evidence>
<reference evidence="3" key="1">
    <citation type="submission" date="2019-05" db="EMBL/GenBank/DDBJ databases">
        <title>Flavobacterium profundi sp. nov., isolated from a deep-sea seamount.</title>
        <authorList>
            <person name="Zhang D.-C."/>
        </authorList>
    </citation>
    <scope>NUCLEOTIDE SEQUENCE [LARGE SCALE GENOMIC DNA]</scope>
    <source>
        <strain evidence="3">TP390</strain>
    </source>
</reference>
<evidence type="ECO:0000256" key="1">
    <source>
        <dbReference type="SAM" id="Phobius"/>
    </source>
</evidence>
<sequence>MKTINIICYLATLYLISLFVRSVIIPKVRQWLYNYKEKQLLKKGNKKFYFEKNKVIVFAHTQEQANAKYKQMKSNLKKRRNAILEQNRK</sequence>